<comment type="caution">
    <text evidence="1">The sequence shown here is derived from an EMBL/GenBank/DDBJ whole genome shotgun (WGS) entry which is preliminary data.</text>
</comment>
<evidence type="ECO:0000313" key="2">
    <source>
        <dbReference type="Proteomes" id="UP000030960"/>
    </source>
</evidence>
<organism evidence="1 2">
    <name type="scientific">Mameliella alba</name>
    <dbReference type="NCBI Taxonomy" id="561184"/>
    <lineage>
        <taxon>Bacteria</taxon>
        <taxon>Pseudomonadati</taxon>
        <taxon>Pseudomonadota</taxon>
        <taxon>Alphaproteobacteria</taxon>
        <taxon>Rhodobacterales</taxon>
        <taxon>Roseobacteraceae</taxon>
        <taxon>Mameliella</taxon>
    </lineage>
</organism>
<dbReference type="SUPFAM" id="SSF52091">
    <property type="entry name" value="SpoIIaa-like"/>
    <property type="match status" value="2"/>
</dbReference>
<name>A0A0B3RUX6_9RHOB</name>
<accession>A0A0B3RUX6</accession>
<dbReference type="Gene3D" id="3.40.50.10600">
    <property type="entry name" value="SpoIIaa-like domains"/>
    <property type="match status" value="2"/>
</dbReference>
<dbReference type="STRING" id="561184.SAMN05216376_11831"/>
<dbReference type="Pfam" id="PF11964">
    <property type="entry name" value="SpoIIAA-like"/>
    <property type="match status" value="2"/>
</dbReference>
<dbReference type="InterPro" id="IPR021866">
    <property type="entry name" value="SpoIIAA-like"/>
</dbReference>
<gene>
    <name evidence="1" type="ORF">OA50_04906</name>
</gene>
<dbReference type="RefSeq" id="WP_043145990.1">
    <property type="nucleotide sequence ID" value="NZ_JSUQ01000025.1"/>
</dbReference>
<dbReference type="Proteomes" id="UP000030960">
    <property type="component" value="Unassembled WGS sequence"/>
</dbReference>
<keyword evidence="2" id="KW-1185">Reference proteome</keyword>
<dbReference type="AlphaFoldDB" id="A0A0B3RUX6"/>
<proteinExistence type="predicted"/>
<dbReference type="EMBL" id="JSUQ01000025">
    <property type="protein sequence ID" value="KHQ50538.1"/>
    <property type="molecule type" value="Genomic_DNA"/>
</dbReference>
<protein>
    <recommendedName>
        <fullName evidence="3">STAS/SEC14 domain-containing protein</fullName>
    </recommendedName>
</protein>
<reference evidence="1 2" key="1">
    <citation type="submission" date="2014-10" db="EMBL/GenBank/DDBJ databases">
        <title>Genome sequence of Ponticoccus sp. strain UMTAT08 isolated from clonal culture of toxic dinoflagellate Alexandrium tamiyavanichii.</title>
        <authorList>
            <person name="Gan H.Y."/>
            <person name="Muhd D.-D."/>
            <person name="Mohd Noor M.E."/>
            <person name="Yeong Y.S."/>
            <person name="Usup G."/>
        </authorList>
    </citation>
    <scope>NUCLEOTIDE SEQUENCE [LARGE SCALE GENOMIC DNA]</scope>
    <source>
        <strain evidence="1 2">UMTAT08</strain>
    </source>
</reference>
<evidence type="ECO:0008006" key="3">
    <source>
        <dbReference type="Google" id="ProtNLM"/>
    </source>
</evidence>
<dbReference type="InterPro" id="IPR038396">
    <property type="entry name" value="SpoIIAA-like_sf"/>
</dbReference>
<dbReference type="InterPro" id="IPR036513">
    <property type="entry name" value="STAS_dom_sf"/>
</dbReference>
<sequence>MIEVQTTGHPGLYEVQVSGVVSDTDYAQTLVPALEAAIEEHERIRVLVIFGPDFRDFTLGALFDDARMGLRHWRGFDRLAVVTDKPWIRRAVTGLSVLMPCPVRVFPLEQAEDARRWMSESLGAIHQVDLGDGVLHIQLRGQLDSAIYAAESGDLDAFIRANDRFRLLIDARDFDGWQGLGALFEHLKVVRDHYRLIDRAAIVGNAAWQRLGERALRTLSGADTRFFTADEFETAKVWIKG</sequence>
<evidence type="ECO:0000313" key="1">
    <source>
        <dbReference type="EMBL" id="KHQ50538.1"/>
    </source>
</evidence>